<sequence>MTHTFEYEVPMPRKTNMTHLRPCEVQIPSADETVMDTLLVVLEELLSVNYLRQHAQEACDAATIDPASPAALLAAMDDSLTVPMSYLLTLPAVRDAVPSELNNERTADLVAAATRMSQKVVLRNTPKGLRLGPFPQAFPRSRCTLHIQGVSSTVTVSDVQEVILQHPIFHFYRLSPDTVNIAFENAWSAKEAFVLLQGKTVGGCTSVQVKMRMENKKHPKLVSQRRNSKMDTISATSTPANARSSATSTAVAATTTNSFSPVTRFDASVSFSKMDDSSFAWSSWRRPLNSETMHQPYCSIQQHHADMSPSAGRRQTSYNEPMNGMFSEHISSNMNFMTMPRYMWDQAAAAASAATTAANVNDAYQRSWEENESPSLNNTVFASSSNGKSMRSVVLTPPCPVGDDCSSLEESVWLPFGSRPEPDIVGHHASYMFDVLPRVKGDSYMNGHMENGQHASNRAGWETRRRRVQRDPYKGGILVDSPELSNDFLSACVSPGSVVNYKPRRIDCRILSPRMLHASLSDEATERPKLMSSATDDESPTQLTPYETSSQAQSEADSNGPHQIRCGES</sequence>
<accession>A0A061IUA4</accession>
<dbReference type="InterPro" id="IPR035979">
    <property type="entry name" value="RBD_domain_sf"/>
</dbReference>
<dbReference type="Proteomes" id="UP000031737">
    <property type="component" value="Unassembled WGS sequence"/>
</dbReference>
<dbReference type="OrthoDB" id="244642at2759"/>
<reference evidence="2 3" key="1">
    <citation type="submission" date="2013-07" db="EMBL/GenBank/DDBJ databases">
        <authorList>
            <person name="Stoco P.H."/>
            <person name="Wagner G."/>
            <person name="Gerber A."/>
            <person name="Zaha A."/>
            <person name="Thompson C."/>
            <person name="Bartholomeu D.C."/>
            <person name="Luckemeyer D.D."/>
            <person name="Bahia D."/>
            <person name="Loreto E."/>
            <person name="Prestes E.B."/>
            <person name="Lima F.M."/>
            <person name="Rodrigues-Luiz G."/>
            <person name="Vallejo G.A."/>
            <person name="Filho J.F."/>
            <person name="Monteiro K.M."/>
            <person name="Tyler K.M."/>
            <person name="de Almeida L.G."/>
            <person name="Ortiz M.F."/>
            <person name="Siervo M.A."/>
            <person name="de Moraes M.H."/>
            <person name="Cunha O.L."/>
            <person name="Mendonca-Neto R."/>
            <person name="Silva R."/>
            <person name="Teixeira S.M."/>
            <person name="Murta S.M."/>
            <person name="Sincero T.C."/>
            <person name="Mendes T.A."/>
            <person name="Urmenyi T.P."/>
            <person name="Silva V.G."/>
            <person name="da Rocha W.D."/>
            <person name="Andersson B."/>
            <person name="Romanha A.J."/>
            <person name="Steindel M."/>
            <person name="de Vasconcelos A.T."/>
            <person name="Grisard E.C."/>
        </authorList>
    </citation>
    <scope>NUCLEOTIDE SEQUENCE [LARGE SCALE GENOMIC DNA]</scope>
    <source>
        <strain evidence="2 3">SC58</strain>
    </source>
</reference>
<feature type="region of interest" description="Disordered" evidence="1">
    <location>
        <begin position="218"/>
        <end position="246"/>
    </location>
</feature>
<feature type="compositionally biased region" description="Polar residues" evidence="1">
    <location>
        <begin position="540"/>
        <end position="561"/>
    </location>
</feature>
<comment type="caution">
    <text evidence="2">The sequence shown here is derived from an EMBL/GenBank/DDBJ whole genome shotgun (WGS) entry which is preliminary data.</text>
</comment>
<dbReference type="EMBL" id="AUPL01005650">
    <property type="protein sequence ID" value="ESL06673.1"/>
    <property type="molecule type" value="Genomic_DNA"/>
</dbReference>
<evidence type="ECO:0000313" key="2">
    <source>
        <dbReference type="EMBL" id="ESL06673.1"/>
    </source>
</evidence>
<dbReference type="SUPFAM" id="SSF54928">
    <property type="entry name" value="RNA-binding domain, RBD"/>
    <property type="match status" value="1"/>
</dbReference>
<dbReference type="GO" id="GO:0003676">
    <property type="term" value="F:nucleic acid binding"/>
    <property type="evidence" value="ECO:0007669"/>
    <property type="project" value="InterPro"/>
</dbReference>
<evidence type="ECO:0000256" key="1">
    <source>
        <dbReference type="SAM" id="MobiDB-lite"/>
    </source>
</evidence>
<feature type="region of interest" description="Disordered" evidence="1">
    <location>
        <begin position="519"/>
        <end position="569"/>
    </location>
</feature>
<evidence type="ECO:0008006" key="4">
    <source>
        <dbReference type="Google" id="ProtNLM"/>
    </source>
</evidence>
<organism evidence="2 3">
    <name type="scientific">Trypanosoma rangeli SC58</name>
    <dbReference type="NCBI Taxonomy" id="429131"/>
    <lineage>
        <taxon>Eukaryota</taxon>
        <taxon>Discoba</taxon>
        <taxon>Euglenozoa</taxon>
        <taxon>Kinetoplastea</taxon>
        <taxon>Metakinetoplastina</taxon>
        <taxon>Trypanosomatida</taxon>
        <taxon>Trypanosomatidae</taxon>
        <taxon>Trypanosoma</taxon>
        <taxon>Herpetosoma</taxon>
    </lineage>
</organism>
<gene>
    <name evidence="2" type="ORF">TRSC58_05650</name>
</gene>
<evidence type="ECO:0000313" key="3">
    <source>
        <dbReference type="Proteomes" id="UP000031737"/>
    </source>
</evidence>
<proteinExistence type="predicted"/>
<dbReference type="VEuPathDB" id="TriTrypDB:TRSC58_05650"/>
<keyword evidence="3" id="KW-1185">Reference proteome</keyword>
<protein>
    <recommendedName>
        <fullName evidence="4">RRM domain-containing protein</fullName>
    </recommendedName>
</protein>
<name>A0A061IUA4_TRYRA</name>
<dbReference type="AlphaFoldDB" id="A0A061IUA4"/>
<feature type="compositionally biased region" description="Low complexity" evidence="1">
    <location>
        <begin position="234"/>
        <end position="246"/>
    </location>
</feature>